<dbReference type="EMBL" id="BOMI01000015">
    <property type="protein sequence ID" value="GID72434.1"/>
    <property type="molecule type" value="Genomic_DNA"/>
</dbReference>
<feature type="binding site" evidence="10">
    <location>
        <begin position="66"/>
        <end position="67"/>
    </location>
    <ligand>
        <name>substrate</name>
    </ligand>
</feature>
<keyword evidence="2 10" id="KW-0479">Metal-binding</keyword>
<name>A0ABQ3XXI8_9ACTN</name>
<evidence type="ECO:0000256" key="6">
    <source>
        <dbReference type="ARBA" id="ARBA00023080"/>
    </source>
</evidence>
<keyword evidence="6 10" id="KW-0546">Nucleotide metabolism</keyword>
<feature type="binding site" evidence="10">
    <location>
        <position position="66"/>
    </location>
    <ligand>
        <name>Mg(2+)</name>
        <dbReference type="ChEBI" id="CHEBI:18420"/>
    </ligand>
</feature>
<comment type="similarity">
    <text evidence="10">Belongs to the YjjX NTPase family.</text>
</comment>
<comment type="caution">
    <text evidence="10">Lacks conserved residue(s) required for the propagation of feature annotation.</text>
</comment>
<keyword evidence="7 10" id="KW-0464">Manganese</keyword>
<evidence type="ECO:0000256" key="9">
    <source>
        <dbReference type="ARBA" id="ARBA00048781"/>
    </source>
</evidence>
<evidence type="ECO:0000256" key="1">
    <source>
        <dbReference type="ARBA" id="ARBA00001936"/>
    </source>
</evidence>
<evidence type="ECO:0000313" key="13">
    <source>
        <dbReference type="Proteomes" id="UP000609879"/>
    </source>
</evidence>
<dbReference type="InterPro" id="IPR026533">
    <property type="entry name" value="NTPase/PRRC1"/>
</dbReference>
<comment type="caution">
    <text evidence="12">The sequence shown here is derived from an EMBL/GenBank/DDBJ whole genome shotgun (WGS) entry which is preliminary data.</text>
</comment>
<proteinExistence type="inferred from homology"/>
<evidence type="ECO:0000256" key="2">
    <source>
        <dbReference type="ARBA" id="ARBA00022723"/>
    </source>
</evidence>
<sequence>MRVAIGSKNPTKADAVRSAFGSVWPDEQWQFSLHSVPSGVPDQPRSDTEALCGARNRARNALNAGDADFGIGLEGGLHQVADRWYDSGWAVIVDREGREGSGTTIRMPVPPPILTLMDAGLELGAACDEIFAERNLKQRGGFFGVMTDGVLDRANTYRDAVVAGLAVFIRKELWD</sequence>
<reference evidence="12 13" key="1">
    <citation type="submission" date="2021-01" db="EMBL/GenBank/DDBJ databases">
        <title>Whole genome shotgun sequence of Actinoplanes deccanensis NBRC 13994.</title>
        <authorList>
            <person name="Komaki H."/>
            <person name="Tamura T."/>
        </authorList>
    </citation>
    <scope>NUCLEOTIDE SEQUENCE [LARGE SCALE GENOMIC DNA]</scope>
    <source>
        <strain evidence="12 13">NBRC 13994</strain>
    </source>
</reference>
<gene>
    <name evidence="12" type="ORF">Ade02nite_10750</name>
</gene>
<dbReference type="InterPro" id="IPR029001">
    <property type="entry name" value="ITPase-like_fam"/>
</dbReference>
<accession>A0ABQ3XXI8</accession>
<evidence type="ECO:0000256" key="7">
    <source>
        <dbReference type="ARBA" id="ARBA00023211"/>
    </source>
</evidence>
<feature type="domain" description="Non-canonical purine NTP phosphatase/PRRC1" evidence="11">
    <location>
        <begin position="6"/>
        <end position="168"/>
    </location>
</feature>
<evidence type="ECO:0000256" key="4">
    <source>
        <dbReference type="ARBA" id="ARBA00022801"/>
    </source>
</evidence>
<keyword evidence="13" id="KW-1185">Reference proteome</keyword>
<keyword evidence="3 10" id="KW-0547">Nucleotide-binding</keyword>
<dbReference type="HAMAP" id="MF_00648">
    <property type="entry name" value="Non_canon_purine_NTPase_YjjX"/>
    <property type="match status" value="1"/>
</dbReference>
<comment type="catalytic activity">
    <reaction evidence="8 10">
        <text>ITP + H2O = IDP + phosphate + H(+)</text>
        <dbReference type="Rhea" id="RHEA:28330"/>
        <dbReference type="ChEBI" id="CHEBI:15377"/>
        <dbReference type="ChEBI" id="CHEBI:15378"/>
        <dbReference type="ChEBI" id="CHEBI:43474"/>
        <dbReference type="ChEBI" id="CHEBI:58280"/>
        <dbReference type="ChEBI" id="CHEBI:61402"/>
        <dbReference type="EC" id="3.6.1.73"/>
    </reaction>
</comment>
<dbReference type="RefSeq" id="WP_203760389.1">
    <property type="nucleotide sequence ID" value="NZ_BAAABO010000025.1"/>
</dbReference>
<dbReference type="PANTHER" id="PTHR34699:SF2">
    <property type="entry name" value="NON-CANONICAL PURINE NTP PHOSPHATASE_PRRC1 DOMAIN-CONTAINING PROTEIN"/>
    <property type="match status" value="1"/>
</dbReference>
<comment type="cofactor">
    <cofactor evidence="10">
        <name>Mg(2+)</name>
        <dbReference type="ChEBI" id="CHEBI:18420"/>
    </cofactor>
    <cofactor evidence="10">
        <name>Mn(2+)</name>
        <dbReference type="ChEBI" id="CHEBI:29035"/>
    </cofactor>
    <text evidence="10">Binds 1 divalent metal cation per subunit; can use either Mg(2+) or Mn(2+).</text>
</comment>
<dbReference type="Gene3D" id="3.90.950.10">
    <property type="match status" value="1"/>
</dbReference>
<evidence type="ECO:0000256" key="3">
    <source>
        <dbReference type="ARBA" id="ARBA00022741"/>
    </source>
</evidence>
<comment type="subunit">
    <text evidence="10">Homodimer.</text>
</comment>
<keyword evidence="4 10" id="KW-0378">Hydrolase</keyword>
<dbReference type="SUPFAM" id="SSF52972">
    <property type="entry name" value="ITPase-like"/>
    <property type="match status" value="1"/>
</dbReference>
<dbReference type="Proteomes" id="UP000609879">
    <property type="component" value="Unassembled WGS sequence"/>
</dbReference>
<evidence type="ECO:0000259" key="11">
    <source>
        <dbReference type="Pfam" id="PF01931"/>
    </source>
</evidence>
<dbReference type="Pfam" id="PF01931">
    <property type="entry name" value="NTPase_I-T"/>
    <property type="match status" value="1"/>
</dbReference>
<protein>
    <recommendedName>
        <fullName evidence="10">Probable inosine/xanthosine triphosphatase</fullName>
        <shortName evidence="10">ITPase/XTPase</shortName>
        <ecNumber evidence="10">3.6.1.73</ecNumber>
    </recommendedName>
    <alternativeName>
        <fullName evidence="10">Non-canonical purine NTP phosphatase</fullName>
    </alternativeName>
    <alternativeName>
        <fullName evidence="10">Non-standard purine NTP phosphatase</fullName>
    </alternativeName>
    <alternativeName>
        <fullName evidence="10">Nucleoside-triphosphate phosphatase</fullName>
        <shortName evidence="10">NTPase</shortName>
    </alternativeName>
</protein>
<comment type="catalytic activity">
    <reaction evidence="9 10">
        <text>XTP + H2O = XDP + phosphate + H(+)</text>
        <dbReference type="Rhea" id="RHEA:28406"/>
        <dbReference type="ChEBI" id="CHEBI:15377"/>
        <dbReference type="ChEBI" id="CHEBI:15378"/>
        <dbReference type="ChEBI" id="CHEBI:43474"/>
        <dbReference type="ChEBI" id="CHEBI:59884"/>
        <dbReference type="ChEBI" id="CHEBI:61314"/>
        <dbReference type="EC" id="3.6.1.73"/>
    </reaction>
</comment>
<comment type="function">
    <text evidence="10">Phosphatase that hydrolyzes non-canonical purine nucleotides such as XTP and ITP to their respective diphosphate derivatives. Probably excludes non-canonical purines from DNA/RNA precursor pool, thus preventing their incorporation into DNA/RNA and avoiding chromosomal lesions.</text>
</comment>
<keyword evidence="5 10" id="KW-0460">Magnesium</keyword>
<dbReference type="InterPro" id="IPR002786">
    <property type="entry name" value="Non_canon_purine_NTPase"/>
</dbReference>
<comment type="cofactor">
    <cofactor evidence="1">
        <name>Mn(2+)</name>
        <dbReference type="ChEBI" id="CHEBI:29035"/>
    </cofactor>
</comment>
<dbReference type="EC" id="3.6.1.73" evidence="10"/>
<evidence type="ECO:0000313" key="12">
    <source>
        <dbReference type="EMBL" id="GID72434.1"/>
    </source>
</evidence>
<organism evidence="12 13">
    <name type="scientific">Paractinoplanes deccanensis</name>
    <dbReference type="NCBI Taxonomy" id="113561"/>
    <lineage>
        <taxon>Bacteria</taxon>
        <taxon>Bacillati</taxon>
        <taxon>Actinomycetota</taxon>
        <taxon>Actinomycetes</taxon>
        <taxon>Micromonosporales</taxon>
        <taxon>Micromonosporaceae</taxon>
        <taxon>Paractinoplanes</taxon>
    </lineage>
</organism>
<evidence type="ECO:0000256" key="10">
    <source>
        <dbReference type="HAMAP-Rule" id="MF_00648"/>
    </source>
</evidence>
<evidence type="ECO:0000256" key="8">
    <source>
        <dbReference type="ARBA" id="ARBA00048174"/>
    </source>
</evidence>
<evidence type="ECO:0000256" key="5">
    <source>
        <dbReference type="ARBA" id="ARBA00022842"/>
    </source>
</evidence>
<dbReference type="InterPro" id="IPR050299">
    <property type="entry name" value="YjjX_NTPase"/>
</dbReference>
<dbReference type="PANTHER" id="PTHR34699">
    <property type="match status" value="1"/>
</dbReference>